<dbReference type="CDD" id="cd03257">
    <property type="entry name" value="ABC_NikE_OppD_transporters"/>
    <property type="match status" value="2"/>
</dbReference>
<feature type="compositionally biased region" description="Low complexity" evidence="5">
    <location>
        <begin position="1"/>
        <end position="28"/>
    </location>
</feature>
<evidence type="ECO:0000256" key="4">
    <source>
        <dbReference type="ARBA" id="ARBA00022840"/>
    </source>
</evidence>
<dbReference type="Pfam" id="PF00005">
    <property type="entry name" value="ABC_tran"/>
    <property type="match status" value="2"/>
</dbReference>
<protein>
    <submittedName>
        <fullName evidence="7">ABC transporter ATP-binding protein</fullName>
    </submittedName>
</protein>
<dbReference type="PROSITE" id="PS50893">
    <property type="entry name" value="ABC_TRANSPORTER_2"/>
    <property type="match status" value="2"/>
</dbReference>
<keyword evidence="2" id="KW-0813">Transport</keyword>
<evidence type="ECO:0000256" key="1">
    <source>
        <dbReference type="ARBA" id="ARBA00005417"/>
    </source>
</evidence>
<keyword evidence="3" id="KW-0547">Nucleotide-binding</keyword>
<dbReference type="PANTHER" id="PTHR43776:SF7">
    <property type="entry name" value="D,D-DIPEPTIDE TRANSPORT ATP-BINDING PROTEIN DDPF-RELATED"/>
    <property type="match status" value="1"/>
</dbReference>
<dbReference type="Gene3D" id="3.40.50.300">
    <property type="entry name" value="P-loop containing nucleotide triphosphate hydrolases"/>
    <property type="match status" value="2"/>
</dbReference>
<dbReference type="InterPro" id="IPR050319">
    <property type="entry name" value="ABC_transp_ATP-bind"/>
</dbReference>
<evidence type="ECO:0000313" key="7">
    <source>
        <dbReference type="EMBL" id="KAB1981822.1"/>
    </source>
</evidence>
<feature type="domain" description="ABC transporter" evidence="6">
    <location>
        <begin position="44"/>
        <end position="290"/>
    </location>
</feature>
<dbReference type="Proteomes" id="UP000442990">
    <property type="component" value="Unassembled WGS sequence"/>
</dbReference>
<evidence type="ECO:0000313" key="8">
    <source>
        <dbReference type="Proteomes" id="UP000442990"/>
    </source>
</evidence>
<gene>
    <name evidence="7" type="ORF">F8144_31065</name>
</gene>
<comment type="similarity">
    <text evidence="1">Belongs to the ABC transporter superfamily.</text>
</comment>
<name>A0A7J5D8A6_9ACTN</name>
<dbReference type="InterPro" id="IPR003439">
    <property type="entry name" value="ABC_transporter-like_ATP-bd"/>
</dbReference>
<sequence>MSDSSATPSATTPSAAPSATAPSATRPVVPSPAPAPASAGAPLVEVSGLVVDFGGLRAVDGISFRLEKGAALGLVGESGSGKSTVASALLALHRGTGARVDGTVRVAGVDVQWASDGELRGLRGRKAAMVFQDPLSSLDPYYAVGDQIAEVYRVHTKASRRAARARAVQVLDRVGIPDAARRSRSRPHEFSGGMRQRALIAMALACEPELLIADEPTTALDVTVQAQILDLLHTLRQETGTGLLLVTHDVGVAAGSVDEILVMRHGRAVEHGPVAAVLGAPREPYTRELLGAVPRVDTPRTAGRTGHEGGSGPAEEARPEDVVLEAVGLRREFGRGKRRFAAVDDVSLSVRRGETLGVVGESGSGKTTLGRMLVGLLEPTAGVVRHEGREQSGVRPSVQMVFQDPVSSLNPRRSVGESIADPLRARGEKDEGRVRGRVRELLERVGLDGAHYDRYPHEFSGGQRQRVGIARALAADPAVIVCDEPVSALDVTTQAQVVALLSELQRELGLALVFVAHDLAVVRQVSDHVAVMRRGRIVEHGPADEVYDSPRDPYTRQLLAAVPALDPEVAARRRAERGELSPA</sequence>
<dbReference type="GO" id="GO:0016887">
    <property type="term" value="F:ATP hydrolysis activity"/>
    <property type="evidence" value="ECO:0007669"/>
    <property type="project" value="InterPro"/>
</dbReference>
<dbReference type="NCBIfam" id="NF007739">
    <property type="entry name" value="PRK10419.1"/>
    <property type="match status" value="2"/>
</dbReference>
<dbReference type="NCBIfam" id="NF008453">
    <property type="entry name" value="PRK11308.1"/>
    <property type="match status" value="2"/>
</dbReference>
<dbReference type="SUPFAM" id="SSF52540">
    <property type="entry name" value="P-loop containing nucleoside triphosphate hydrolases"/>
    <property type="match status" value="2"/>
</dbReference>
<keyword evidence="4 7" id="KW-0067">ATP-binding</keyword>
<reference evidence="7 8" key="1">
    <citation type="submission" date="2019-09" db="EMBL/GenBank/DDBJ databases">
        <title>Isolation and identification of active actinomycetes.</title>
        <authorList>
            <person name="Yu Z."/>
            <person name="Han C."/>
            <person name="Yu B."/>
        </authorList>
    </citation>
    <scope>NUCLEOTIDE SEQUENCE [LARGE SCALE GENOMIC DNA]</scope>
    <source>
        <strain evidence="7 8">NEAU-H2</strain>
    </source>
</reference>
<dbReference type="EMBL" id="WBKG01000032">
    <property type="protein sequence ID" value="KAB1981822.1"/>
    <property type="molecule type" value="Genomic_DNA"/>
</dbReference>
<comment type="caution">
    <text evidence="7">The sequence shown here is derived from an EMBL/GenBank/DDBJ whole genome shotgun (WGS) entry which is preliminary data.</text>
</comment>
<dbReference type="InterPro" id="IPR013563">
    <property type="entry name" value="Oligopep_ABC_C"/>
</dbReference>
<evidence type="ECO:0000256" key="2">
    <source>
        <dbReference type="ARBA" id="ARBA00022448"/>
    </source>
</evidence>
<dbReference type="Pfam" id="PF08352">
    <property type="entry name" value="oligo_HPY"/>
    <property type="match status" value="2"/>
</dbReference>
<dbReference type="FunFam" id="3.40.50.300:FF:000016">
    <property type="entry name" value="Oligopeptide ABC transporter ATP-binding component"/>
    <property type="match status" value="1"/>
</dbReference>
<feature type="region of interest" description="Disordered" evidence="5">
    <location>
        <begin position="1"/>
        <end position="37"/>
    </location>
</feature>
<evidence type="ECO:0000256" key="5">
    <source>
        <dbReference type="SAM" id="MobiDB-lite"/>
    </source>
</evidence>
<dbReference type="GO" id="GO:0055085">
    <property type="term" value="P:transmembrane transport"/>
    <property type="evidence" value="ECO:0007669"/>
    <property type="project" value="UniProtKB-ARBA"/>
</dbReference>
<dbReference type="AlphaFoldDB" id="A0A7J5D8A6"/>
<accession>A0A7J5D8A6</accession>
<dbReference type="RefSeq" id="WP_151472783.1">
    <property type="nucleotide sequence ID" value="NZ_WBKG01000032.1"/>
</dbReference>
<feature type="domain" description="ABC transporter" evidence="6">
    <location>
        <begin position="317"/>
        <end position="559"/>
    </location>
</feature>
<evidence type="ECO:0000259" key="6">
    <source>
        <dbReference type="PROSITE" id="PS50893"/>
    </source>
</evidence>
<dbReference type="PROSITE" id="PS00211">
    <property type="entry name" value="ABC_TRANSPORTER_1"/>
    <property type="match status" value="2"/>
</dbReference>
<dbReference type="InterPro" id="IPR017871">
    <property type="entry name" value="ABC_transporter-like_CS"/>
</dbReference>
<dbReference type="GO" id="GO:0005524">
    <property type="term" value="F:ATP binding"/>
    <property type="evidence" value="ECO:0007669"/>
    <property type="project" value="UniProtKB-KW"/>
</dbReference>
<dbReference type="InterPro" id="IPR003593">
    <property type="entry name" value="AAA+_ATPase"/>
</dbReference>
<dbReference type="PANTHER" id="PTHR43776">
    <property type="entry name" value="TRANSPORT ATP-BINDING PROTEIN"/>
    <property type="match status" value="1"/>
</dbReference>
<organism evidence="7 8">
    <name type="scientific">Streptomyces triticiradicis</name>
    <dbReference type="NCBI Taxonomy" id="2651189"/>
    <lineage>
        <taxon>Bacteria</taxon>
        <taxon>Bacillati</taxon>
        <taxon>Actinomycetota</taxon>
        <taxon>Actinomycetes</taxon>
        <taxon>Kitasatosporales</taxon>
        <taxon>Streptomycetaceae</taxon>
        <taxon>Streptomyces</taxon>
    </lineage>
</organism>
<evidence type="ECO:0000256" key="3">
    <source>
        <dbReference type="ARBA" id="ARBA00022741"/>
    </source>
</evidence>
<dbReference type="GO" id="GO:0015833">
    <property type="term" value="P:peptide transport"/>
    <property type="evidence" value="ECO:0007669"/>
    <property type="project" value="InterPro"/>
</dbReference>
<keyword evidence="8" id="KW-1185">Reference proteome</keyword>
<proteinExistence type="inferred from homology"/>
<feature type="region of interest" description="Disordered" evidence="5">
    <location>
        <begin position="296"/>
        <end position="318"/>
    </location>
</feature>
<dbReference type="SMART" id="SM00382">
    <property type="entry name" value="AAA"/>
    <property type="match status" value="2"/>
</dbReference>
<dbReference type="InterPro" id="IPR027417">
    <property type="entry name" value="P-loop_NTPase"/>
</dbReference>